<comment type="caution">
    <text evidence="2">The sequence shown here is derived from an EMBL/GenBank/DDBJ whole genome shotgun (WGS) entry which is preliminary data.</text>
</comment>
<feature type="region of interest" description="Disordered" evidence="1">
    <location>
        <begin position="1"/>
        <end position="25"/>
    </location>
</feature>
<dbReference type="InterPro" id="IPR029044">
    <property type="entry name" value="Nucleotide-diphossugar_trans"/>
</dbReference>
<evidence type="ECO:0000313" key="3">
    <source>
        <dbReference type="Proteomes" id="UP000256913"/>
    </source>
</evidence>
<name>A0A3D9ZQR8_9ACTN</name>
<sequence>MSTQLAGRPAPTVPAPARTAPRHHPSHASLLHRVDDQTSRHDLDAIIVPTARQTPYLRFALALGKELDCPVVALCSIRASADAANRVARQLGVRLIATDVHDRVTLPTFTTSTLLADSRFGRKGDLSLKRNIGLALSKMLDWDRIAFLDDDIRSVRPDDMRAAAGLLDRFSMVGLGNDGYPDNSVVCHALRAIGDPQETFVGGGAMVVPVGRTKTFFPDIYNEDWFFLLDEEGLSRTAVTGRMVQEPYEPFRTTERARAEELGDCLAEGIYALLDDGGSVADADLAFWAAFLEDRRTMVDRIIAALPARSGLSDEEKRRITESMRASHGRRLFITPELCVAYLRALATDRDIWRGYLETLPKGLSPRAALAHLGLTSTHIRLPR</sequence>
<evidence type="ECO:0000313" key="2">
    <source>
        <dbReference type="EMBL" id="REF96000.1"/>
    </source>
</evidence>
<dbReference type="RefSeq" id="WP_147315471.1">
    <property type="nucleotide sequence ID" value="NZ_BONB01000013.1"/>
</dbReference>
<accession>A0A3D9ZQR8</accession>
<gene>
    <name evidence="2" type="ORF">DFJ67_1965</name>
</gene>
<reference evidence="2 3" key="1">
    <citation type="submission" date="2018-08" db="EMBL/GenBank/DDBJ databases">
        <title>Sequencing the genomes of 1000 actinobacteria strains.</title>
        <authorList>
            <person name="Klenk H.-P."/>
        </authorList>
    </citation>
    <scope>NUCLEOTIDE SEQUENCE [LARGE SCALE GENOMIC DNA]</scope>
    <source>
        <strain evidence="2 3">DSM 44099</strain>
    </source>
</reference>
<dbReference type="AlphaFoldDB" id="A0A3D9ZQR8"/>
<dbReference type="SUPFAM" id="SSF53448">
    <property type="entry name" value="Nucleotide-diphospho-sugar transferases"/>
    <property type="match status" value="1"/>
</dbReference>
<proteinExistence type="predicted"/>
<organism evidence="2 3">
    <name type="scientific">Asanoa ferruginea</name>
    <dbReference type="NCBI Taxonomy" id="53367"/>
    <lineage>
        <taxon>Bacteria</taxon>
        <taxon>Bacillati</taxon>
        <taxon>Actinomycetota</taxon>
        <taxon>Actinomycetes</taxon>
        <taxon>Micromonosporales</taxon>
        <taxon>Micromonosporaceae</taxon>
        <taxon>Asanoa</taxon>
    </lineage>
</organism>
<evidence type="ECO:0000256" key="1">
    <source>
        <dbReference type="SAM" id="MobiDB-lite"/>
    </source>
</evidence>
<keyword evidence="3" id="KW-1185">Reference proteome</keyword>
<dbReference type="OrthoDB" id="3211607at2"/>
<dbReference type="Proteomes" id="UP000256913">
    <property type="component" value="Unassembled WGS sequence"/>
</dbReference>
<feature type="compositionally biased region" description="Low complexity" evidence="1">
    <location>
        <begin position="1"/>
        <end position="19"/>
    </location>
</feature>
<evidence type="ECO:0008006" key="4">
    <source>
        <dbReference type="Google" id="ProtNLM"/>
    </source>
</evidence>
<protein>
    <recommendedName>
        <fullName evidence="4">Glycosyl transferase family 2</fullName>
    </recommendedName>
</protein>
<dbReference type="EMBL" id="QUMQ01000001">
    <property type="protein sequence ID" value="REF96000.1"/>
    <property type="molecule type" value="Genomic_DNA"/>
</dbReference>